<feature type="domain" description="PAC" evidence="10">
    <location>
        <begin position="496"/>
        <end position="548"/>
    </location>
</feature>
<feature type="domain" description="PAC" evidence="10">
    <location>
        <begin position="370"/>
        <end position="420"/>
    </location>
</feature>
<dbReference type="InterPro" id="IPR001789">
    <property type="entry name" value="Sig_transdc_resp-reg_receiver"/>
</dbReference>
<dbReference type="SMART" id="SM00388">
    <property type="entry name" value="HisKA"/>
    <property type="match status" value="1"/>
</dbReference>
<dbReference type="Gene3D" id="3.40.50.2300">
    <property type="match status" value="2"/>
</dbReference>
<dbReference type="Pfam" id="PF08447">
    <property type="entry name" value="PAS_3"/>
    <property type="match status" value="1"/>
</dbReference>
<keyword evidence="12" id="KW-1185">Reference proteome</keyword>
<dbReference type="InterPro" id="IPR004358">
    <property type="entry name" value="Sig_transdc_His_kin-like_C"/>
</dbReference>
<dbReference type="InterPro" id="IPR013767">
    <property type="entry name" value="PAS_fold"/>
</dbReference>
<feature type="modified residue" description="4-aspartylphosphate" evidence="6">
    <location>
        <position position="976"/>
    </location>
</feature>
<evidence type="ECO:0000256" key="5">
    <source>
        <dbReference type="ARBA" id="ARBA00022777"/>
    </source>
</evidence>
<dbReference type="GO" id="GO:0006355">
    <property type="term" value="P:regulation of DNA-templated transcription"/>
    <property type="evidence" value="ECO:0007669"/>
    <property type="project" value="InterPro"/>
</dbReference>
<dbReference type="Pfam" id="PF13426">
    <property type="entry name" value="PAS_9"/>
    <property type="match status" value="1"/>
</dbReference>
<dbReference type="CDD" id="cd00130">
    <property type="entry name" value="PAS"/>
    <property type="match status" value="4"/>
</dbReference>
<feature type="domain" description="PAS" evidence="9">
    <location>
        <begin position="421"/>
        <end position="493"/>
    </location>
</feature>
<dbReference type="Gene3D" id="1.10.287.130">
    <property type="match status" value="1"/>
</dbReference>
<feature type="domain" description="PAS" evidence="9">
    <location>
        <begin position="173"/>
        <end position="213"/>
    </location>
</feature>
<feature type="domain" description="PAC" evidence="10">
    <location>
        <begin position="616"/>
        <end position="668"/>
    </location>
</feature>
<dbReference type="Gene3D" id="3.30.565.10">
    <property type="entry name" value="Histidine kinase-like ATPase, C-terminal domain"/>
    <property type="match status" value="1"/>
</dbReference>
<dbReference type="Pfam" id="PF00512">
    <property type="entry name" value="HisKA"/>
    <property type="match status" value="1"/>
</dbReference>
<name>B4D6V8_9BACT</name>
<dbReference type="InterPro" id="IPR000700">
    <property type="entry name" value="PAS-assoc_C"/>
</dbReference>
<dbReference type="PROSITE" id="PS50112">
    <property type="entry name" value="PAS"/>
    <property type="match status" value="4"/>
</dbReference>
<dbReference type="InterPro" id="IPR005467">
    <property type="entry name" value="His_kinase_dom"/>
</dbReference>
<dbReference type="InterPro" id="IPR011006">
    <property type="entry name" value="CheY-like_superfamily"/>
</dbReference>
<evidence type="ECO:0000256" key="6">
    <source>
        <dbReference type="PROSITE-ProRule" id="PRU00169"/>
    </source>
</evidence>
<sequence length="1047" mass="116183">MKILIVDDIVSNRKLLRVVLEAEGYETVEAENGVEALRLLEREAVDVIVSDILMPRMDGYRLCHEVRANKRLRDIPFVVYTATYTSPADEKLCMDLGADKYLRKPASPHELVAAISEAAAVHHRPPSVHLSETEILKEYSERLVLKLEEKNVELQARTEELERSRAQSLLQAKVLETTANAVIITDEKGIIQWVNPAFTAMTGYTPEEAIGQNPRLLKSGEHDPEFYQRLWQTILSGQTWRGEFTNRRKDGSLYCDLHTISPVRGKDGEITHFVAVMNDVTENRRKEAAMRASETKFRSVFEAANDGMLILHDGAFTDANTKTLEMFGLAREQLIGATPGDISPETQPDGRGSREVAMGKMQNALAGEPQFFEWVLRRQDGRPIDVEVGLNRFELEGENYLLAITRDISERKRAAEKLGRSVERLNLATHAAGLGVWDWDVQKNELIWDDRMYELYGLKKEHFSGAYDTWIQHVHPEDAVRCDLEVQMALRGQKDLDMEFRIRWPNGNVRQIKAYAEVVRDAGGQPLRVTGVNYDITERRRADQRIREQAEMLKRAHEAIIEREVHTGLVTFWNEGAERLYGWSAAEAMGRHGSFLFADPGAMERITENLLAAGEWRGEVQHVAKDGRKLVVSSHVTLLRGDDGEPKSALVINIDITEQKKMEAQFLRAQRMESVGTLASGVAHDLNNILAPIMMSVPLLRQQLPPDTLDAVVSNIETCVERGARIVQQVLAFGRGLEGERLPLKIGAVIDEMMAIMRETFPKDITLECLPVAKMPPVVGDATQLHQVLLNLCVNARDAMPGGGKLRLSATHLEVDASYASMLPEAKPGPYVLLEVADSGSGIPPEVVERIFEPFFTTKETGKGTGLGLSTVHGIVRSHGGFIKVATEPGKGTTFQVYLPASPGCSQVRDADTARAEIPEGHGELILVVDDEAAVRESARHALEAFGYEVLLAADGTEALAVFVQNSGRIAAVLTDLMMPFMDGVALIHALRNIAPNTAVVASTGLGEKARLAELKALGIATVLRKPYGADLLLHTVHRALHPERRD</sequence>
<dbReference type="SUPFAM" id="SSF47384">
    <property type="entry name" value="Homodimeric domain of signal transducing histidine kinase"/>
    <property type="match status" value="1"/>
</dbReference>
<dbReference type="InterPro" id="IPR036890">
    <property type="entry name" value="HATPase_C_sf"/>
</dbReference>
<dbReference type="NCBIfam" id="TIGR00229">
    <property type="entry name" value="sensory_box"/>
    <property type="match status" value="4"/>
</dbReference>
<dbReference type="eggNOG" id="COG5001">
    <property type="taxonomic scope" value="Bacteria"/>
</dbReference>
<dbReference type="eggNOG" id="COG4191">
    <property type="taxonomic scope" value="Bacteria"/>
</dbReference>
<feature type="domain" description="PAC" evidence="10">
    <location>
        <begin position="240"/>
        <end position="292"/>
    </location>
</feature>
<keyword evidence="3 6" id="KW-0597">Phosphoprotein</keyword>
<dbReference type="SUPFAM" id="SSF55874">
    <property type="entry name" value="ATPase domain of HSP90 chaperone/DNA topoisomerase II/histidine kinase"/>
    <property type="match status" value="1"/>
</dbReference>
<dbReference type="InterPro" id="IPR000014">
    <property type="entry name" value="PAS"/>
</dbReference>
<dbReference type="SUPFAM" id="SSF55785">
    <property type="entry name" value="PYP-like sensor domain (PAS domain)"/>
    <property type="match status" value="4"/>
</dbReference>
<dbReference type="InterPro" id="IPR013655">
    <property type="entry name" value="PAS_fold_3"/>
</dbReference>
<comment type="catalytic activity">
    <reaction evidence="1">
        <text>ATP + protein L-histidine = ADP + protein N-phospho-L-histidine.</text>
        <dbReference type="EC" id="2.7.13.3"/>
    </reaction>
</comment>
<dbReference type="AlphaFoldDB" id="B4D6V8"/>
<evidence type="ECO:0000313" key="12">
    <source>
        <dbReference type="Proteomes" id="UP000005824"/>
    </source>
</evidence>
<evidence type="ECO:0000313" key="11">
    <source>
        <dbReference type="EMBL" id="EDY17909.1"/>
    </source>
</evidence>
<dbReference type="PANTHER" id="PTHR43304">
    <property type="entry name" value="PHYTOCHROME-LIKE PROTEIN CPH1"/>
    <property type="match status" value="1"/>
</dbReference>
<dbReference type="InterPro" id="IPR035965">
    <property type="entry name" value="PAS-like_dom_sf"/>
</dbReference>
<evidence type="ECO:0000256" key="4">
    <source>
        <dbReference type="ARBA" id="ARBA00022679"/>
    </source>
</evidence>
<evidence type="ECO:0000259" key="8">
    <source>
        <dbReference type="PROSITE" id="PS50110"/>
    </source>
</evidence>
<dbReference type="SMART" id="SM00091">
    <property type="entry name" value="PAS"/>
    <property type="match status" value="4"/>
</dbReference>
<dbReference type="SMART" id="SM00086">
    <property type="entry name" value="PAC"/>
    <property type="match status" value="4"/>
</dbReference>
<feature type="domain" description="Response regulatory" evidence="8">
    <location>
        <begin position="2"/>
        <end position="119"/>
    </location>
</feature>
<dbReference type="EMBL" id="ABVL01000016">
    <property type="protein sequence ID" value="EDY17909.1"/>
    <property type="molecule type" value="Genomic_DNA"/>
</dbReference>
<evidence type="ECO:0000259" key="10">
    <source>
        <dbReference type="PROSITE" id="PS50113"/>
    </source>
</evidence>
<feature type="domain" description="PAS" evidence="9">
    <location>
        <begin position="568"/>
        <end position="610"/>
    </location>
</feature>
<dbReference type="Pfam" id="PF02518">
    <property type="entry name" value="HATPase_c"/>
    <property type="match status" value="1"/>
</dbReference>
<dbReference type="STRING" id="497964.CfE428DRAFT_4648"/>
<dbReference type="InterPro" id="IPR003594">
    <property type="entry name" value="HATPase_dom"/>
</dbReference>
<dbReference type="PROSITE" id="PS50109">
    <property type="entry name" value="HIS_KIN"/>
    <property type="match status" value="1"/>
</dbReference>
<dbReference type="PROSITE" id="PS50110">
    <property type="entry name" value="RESPONSE_REGULATORY"/>
    <property type="match status" value="2"/>
</dbReference>
<dbReference type="Gene3D" id="2.10.70.100">
    <property type="match status" value="1"/>
</dbReference>
<feature type="domain" description="Histidine kinase" evidence="7">
    <location>
        <begin position="681"/>
        <end position="903"/>
    </location>
</feature>
<reference evidence="11 12" key="1">
    <citation type="journal article" date="2011" name="J. Bacteriol.">
        <title>Genome sequence of Chthoniobacter flavus Ellin428, an aerobic heterotrophic soil bacterium.</title>
        <authorList>
            <person name="Kant R."/>
            <person name="van Passel M.W."/>
            <person name="Palva A."/>
            <person name="Lucas S."/>
            <person name="Lapidus A."/>
            <person name="Glavina Del Rio T."/>
            <person name="Dalin E."/>
            <person name="Tice H."/>
            <person name="Bruce D."/>
            <person name="Goodwin L."/>
            <person name="Pitluck S."/>
            <person name="Larimer F.W."/>
            <person name="Land M.L."/>
            <person name="Hauser L."/>
            <person name="Sangwan P."/>
            <person name="de Vos W.M."/>
            <person name="Janssen P.H."/>
            <person name="Smidt H."/>
        </authorList>
    </citation>
    <scope>NUCLEOTIDE SEQUENCE [LARGE SCALE GENOMIC DNA]</scope>
    <source>
        <strain evidence="11 12">Ellin428</strain>
    </source>
</reference>
<accession>B4D6V8</accession>
<evidence type="ECO:0000259" key="7">
    <source>
        <dbReference type="PROSITE" id="PS50109"/>
    </source>
</evidence>
<dbReference type="InterPro" id="IPR003661">
    <property type="entry name" value="HisK_dim/P_dom"/>
</dbReference>
<evidence type="ECO:0000256" key="2">
    <source>
        <dbReference type="ARBA" id="ARBA00012438"/>
    </source>
</evidence>
<dbReference type="SUPFAM" id="SSF52172">
    <property type="entry name" value="CheY-like"/>
    <property type="match status" value="2"/>
</dbReference>
<gene>
    <name evidence="11" type="ORF">CfE428DRAFT_4648</name>
</gene>
<dbReference type="EC" id="2.7.13.3" evidence="2"/>
<proteinExistence type="predicted"/>
<dbReference type="Pfam" id="PF00072">
    <property type="entry name" value="Response_reg"/>
    <property type="match status" value="2"/>
</dbReference>
<dbReference type="PROSITE" id="PS50113">
    <property type="entry name" value="PAC"/>
    <property type="match status" value="4"/>
</dbReference>
<dbReference type="SMART" id="SM00448">
    <property type="entry name" value="REC"/>
    <property type="match status" value="2"/>
</dbReference>
<organism evidence="11 12">
    <name type="scientific">Chthoniobacter flavus Ellin428</name>
    <dbReference type="NCBI Taxonomy" id="497964"/>
    <lineage>
        <taxon>Bacteria</taxon>
        <taxon>Pseudomonadati</taxon>
        <taxon>Verrucomicrobiota</taxon>
        <taxon>Spartobacteria</taxon>
        <taxon>Chthoniobacterales</taxon>
        <taxon>Chthoniobacteraceae</taxon>
        <taxon>Chthoniobacter</taxon>
    </lineage>
</organism>
<feature type="modified residue" description="4-aspartylphosphate" evidence="6">
    <location>
        <position position="51"/>
    </location>
</feature>
<dbReference type="InParanoid" id="B4D6V8"/>
<feature type="domain" description="Response regulatory" evidence="8">
    <location>
        <begin position="925"/>
        <end position="1041"/>
    </location>
</feature>
<dbReference type="SMART" id="SM00387">
    <property type="entry name" value="HATPase_c"/>
    <property type="match status" value="1"/>
</dbReference>
<dbReference type="Proteomes" id="UP000005824">
    <property type="component" value="Unassembled WGS sequence"/>
</dbReference>
<dbReference type="CDD" id="cd00156">
    <property type="entry name" value="REC"/>
    <property type="match status" value="1"/>
</dbReference>
<keyword evidence="4" id="KW-0808">Transferase</keyword>
<dbReference type="Pfam" id="PF00989">
    <property type="entry name" value="PAS"/>
    <property type="match status" value="2"/>
</dbReference>
<feature type="domain" description="PAS" evidence="9">
    <location>
        <begin position="293"/>
        <end position="368"/>
    </location>
</feature>
<dbReference type="PANTHER" id="PTHR43304:SF1">
    <property type="entry name" value="PAC DOMAIN-CONTAINING PROTEIN"/>
    <property type="match status" value="1"/>
</dbReference>
<dbReference type="InterPro" id="IPR001610">
    <property type="entry name" value="PAC"/>
</dbReference>
<dbReference type="InterPro" id="IPR052162">
    <property type="entry name" value="Sensor_kinase/Photoreceptor"/>
</dbReference>
<dbReference type="PRINTS" id="PR00344">
    <property type="entry name" value="BCTRLSENSOR"/>
</dbReference>
<dbReference type="Gene3D" id="3.30.450.20">
    <property type="entry name" value="PAS domain"/>
    <property type="match status" value="4"/>
</dbReference>
<keyword evidence="5 11" id="KW-0418">Kinase</keyword>
<evidence type="ECO:0000256" key="3">
    <source>
        <dbReference type="ARBA" id="ARBA00022553"/>
    </source>
</evidence>
<evidence type="ECO:0000256" key="1">
    <source>
        <dbReference type="ARBA" id="ARBA00000085"/>
    </source>
</evidence>
<dbReference type="GO" id="GO:0000155">
    <property type="term" value="F:phosphorelay sensor kinase activity"/>
    <property type="evidence" value="ECO:0007669"/>
    <property type="project" value="InterPro"/>
</dbReference>
<dbReference type="InterPro" id="IPR036097">
    <property type="entry name" value="HisK_dim/P_sf"/>
</dbReference>
<dbReference type="RefSeq" id="WP_006981969.1">
    <property type="nucleotide sequence ID" value="NZ_ABVL01000016.1"/>
</dbReference>
<evidence type="ECO:0000259" key="9">
    <source>
        <dbReference type="PROSITE" id="PS50112"/>
    </source>
</evidence>
<protein>
    <recommendedName>
        <fullName evidence="2">histidine kinase</fullName>
        <ecNumber evidence="2">2.7.13.3</ecNumber>
    </recommendedName>
</protein>
<dbReference type="CDD" id="cd00082">
    <property type="entry name" value="HisKA"/>
    <property type="match status" value="1"/>
</dbReference>
<comment type="caution">
    <text evidence="11">The sequence shown here is derived from an EMBL/GenBank/DDBJ whole genome shotgun (WGS) entry which is preliminary data.</text>
</comment>